<evidence type="ECO:0000313" key="1">
    <source>
        <dbReference type="EMBL" id="JAP14509.1"/>
    </source>
</evidence>
<proteinExistence type="predicted"/>
<organism evidence="1">
    <name type="scientific">Solanum chacoense</name>
    <name type="common">Chaco potato</name>
    <dbReference type="NCBI Taxonomy" id="4108"/>
    <lineage>
        <taxon>Eukaryota</taxon>
        <taxon>Viridiplantae</taxon>
        <taxon>Streptophyta</taxon>
        <taxon>Embryophyta</taxon>
        <taxon>Tracheophyta</taxon>
        <taxon>Spermatophyta</taxon>
        <taxon>Magnoliopsida</taxon>
        <taxon>eudicotyledons</taxon>
        <taxon>Gunneridae</taxon>
        <taxon>Pentapetalae</taxon>
        <taxon>asterids</taxon>
        <taxon>lamiids</taxon>
        <taxon>Solanales</taxon>
        <taxon>Solanaceae</taxon>
        <taxon>Solanoideae</taxon>
        <taxon>Solaneae</taxon>
        <taxon>Solanum</taxon>
    </lineage>
</organism>
<name>A0A0V0H2V4_SOLCH</name>
<sequence>MRRRTTDILNYNFFDFFNGIKTKPHKVGLLSTCMNLNDLVSSAFSLTDAALPLSVSHMLKKPNS</sequence>
<dbReference type="AlphaFoldDB" id="A0A0V0H2V4"/>
<reference evidence="1" key="1">
    <citation type="submission" date="2015-12" db="EMBL/GenBank/DDBJ databases">
        <title>Gene expression during late stages of embryo sac development: a critical building block for successful pollen-pistil interactions.</title>
        <authorList>
            <person name="Liu Y."/>
            <person name="Joly V."/>
            <person name="Sabar M."/>
            <person name="Matton D.P."/>
        </authorList>
    </citation>
    <scope>NUCLEOTIDE SEQUENCE</scope>
</reference>
<accession>A0A0V0H2V4</accession>
<protein>
    <submittedName>
        <fullName evidence="1">Putative ovule protein</fullName>
    </submittedName>
</protein>
<dbReference type="EMBL" id="GEDG01026468">
    <property type="protein sequence ID" value="JAP14509.1"/>
    <property type="molecule type" value="Transcribed_RNA"/>
</dbReference>